<dbReference type="AlphaFoldDB" id="A0A166MNH4"/>
<sequence>MLILEFAYTEIIGPSPPLTTPSMPPIFHAEDARLTNKAQFKILFETLCLGWCNIDSSPHSAGHSLDVISRRHAAVQHVSVYNHFYGAYISGALTPTSADLAALSSGIVRWHDIREPNNECSGQVPGRQDCCHALKTGAVDTTIAPRLYLDDQTELPGKVTAVTSHATGRLDIRLRQCWVSYAVGGAGLYVTPAVLGIIRRRRCRVFQHGSSQWHPAGRH</sequence>
<keyword evidence="1" id="KW-0812">Transmembrane</keyword>
<keyword evidence="3" id="KW-1185">Reference proteome</keyword>
<keyword evidence="1" id="KW-0472">Membrane</keyword>
<protein>
    <submittedName>
        <fullName evidence="2">Uncharacterized protein</fullName>
    </submittedName>
</protein>
<feature type="transmembrane region" description="Helical" evidence="1">
    <location>
        <begin position="178"/>
        <end position="198"/>
    </location>
</feature>
<evidence type="ECO:0000313" key="2">
    <source>
        <dbReference type="EMBL" id="KZP24151.1"/>
    </source>
</evidence>
<reference evidence="2 3" key="1">
    <citation type="journal article" date="2016" name="Mol. Biol. Evol.">
        <title>Comparative Genomics of Early-Diverging Mushroom-Forming Fungi Provides Insights into the Origins of Lignocellulose Decay Capabilities.</title>
        <authorList>
            <person name="Nagy L.G."/>
            <person name="Riley R."/>
            <person name="Tritt A."/>
            <person name="Adam C."/>
            <person name="Daum C."/>
            <person name="Floudas D."/>
            <person name="Sun H."/>
            <person name="Yadav J.S."/>
            <person name="Pangilinan J."/>
            <person name="Larsson K.H."/>
            <person name="Matsuura K."/>
            <person name="Barry K."/>
            <person name="Labutti K."/>
            <person name="Kuo R."/>
            <person name="Ohm R.A."/>
            <person name="Bhattacharya S.S."/>
            <person name="Shirouzu T."/>
            <person name="Yoshinaga Y."/>
            <person name="Martin F.M."/>
            <person name="Grigoriev I.V."/>
            <person name="Hibbett D.S."/>
        </authorList>
    </citation>
    <scope>NUCLEOTIDE SEQUENCE [LARGE SCALE GENOMIC DNA]</scope>
    <source>
        <strain evidence="2 3">CBS 109695</strain>
    </source>
</reference>
<name>A0A166MNH4_9AGAM</name>
<evidence type="ECO:0000313" key="3">
    <source>
        <dbReference type="Proteomes" id="UP000076532"/>
    </source>
</evidence>
<dbReference type="EMBL" id="KV417528">
    <property type="protein sequence ID" value="KZP24151.1"/>
    <property type="molecule type" value="Genomic_DNA"/>
</dbReference>
<proteinExistence type="predicted"/>
<keyword evidence="1" id="KW-1133">Transmembrane helix</keyword>
<organism evidence="2 3">
    <name type="scientific">Athelia psychrophila</name>
    <dbReference type="NCBI Taxonomy" id="1759441"/>
    <lineage>
        <taxon>Eukaryota</taxon>
        <taxon>Fungi</taxon>
        <taxon>Dikarya</taxon>
        <taxon>Basidiomycota</taxon>
        <taxon>Agaricomycotina</taxon>
        <taxon>Agaricomycetes</taxon>
        <taxon>Agaricomycetidae</taxon>
        <taxon>Atheliales</taxon>
        <taxon>Atheliaceae</taxon>
        <taxon>Athelia</taxon>
    </lineage>
</organism>
<accession>A0A166MNH4</accession>
<evidence type="ECO:0000256" key="1">
    <source>
        <dbReference type="SAM" id="Phobius"/>
    </source>
</evidence>
<gene>
    <name evidence="2" type="ORF">FIBSPDRAFT_930108</name>
</gene>
<dbReference type="Proteomes" id="UP000076532">
    <property type="component" value="Unassembled WGS sequence"/>
</dbReference>